<dbReference type="InterPro" id="IPR019284">
    <property type="entry name" value="RP532"/>
</dbReference>
<evidence type="ECO:0000256" key="2">
    <source>
        <dbReference type="SAM" id="Phobius"/>
    </source>
</evidence>
<keyword evidence="2" id="KW-0812">Transmembrane</keyword>
<keyword evidence="2" id="KW-1133">Transmembrane helix</keyword>
<dbReference type="Pfam" id="PF10097">
    <property type="entry name" value="DUF2335"/>
    <property type="match status" value="1"/>
</dbReference>
<feature type="region of interest" description="Disordered" evidence="1">
    <location>
        <begin position="1"/>
        <end position="63"/>
    </location>
</feature>
<accession>A0A430FM50</accession>
<protein>
    <recommendedName>
        <fullName evidence="5">DUF2335 domain-containing protein</fullName>
    </recommendedName>
</protein>
<name>A0A430FM50_9BIFI</name>
<proteinExistence type="predicted"/>
<evidence type="ECO:0000313" key="3">
    <source>
        <dbReference type="EMBL" id="RSX53979.1"/>
    </source>
</evidence>
<feature type="transmembrane region" description="Helical" evidence="2">
    <location>
        <begin position="126"/>
        <end position="151"/>
    </location>
</feature>
<evidence type="ECO:0000313" key="4">
    <source>
        <dbReference type="Proteomes" id="UP000287533"/>
    </source>
</evidence>
<organism evidence="3 4">
    <name type="scientific">Bifidobacterium goeldii</name>
    <dbReference type="NCBI Taxonomy" id="2306975"/>
    <lineage>
        <taxon>Bacteria</taxon>
        <taxon>Bacillati</taxon>
        <taxon>Actinomycetota</taxon>
        <taxon>Actinomycetes</taxon>
        <taxon>Bifidobacteriales</taxon>
        <taxon>Bifidobacteriaceae</taxon>
        <taxon>Bifidobacterium</taxon>
    </lineage>
</organism>
<feature type="compositionally biased region" description="Basic and acidic residues" evidence="1">
    <location>
        <begin position="46"/>
        <end position="56"/>
    </location>
</feature>
<dbReference type="AlphaFoldDB" id="A0A430FM50"/>
<feature type="transmembrane region" description="Helical" evidence="2">
    <location>
        <begin position="157"/>
        <end position="174"/>
    </location>
</feature>
<dbReference type="Proteomes" id="UP000287533">
    <property type="component" value="Unassembled WGS sequence"/>
</dbReference>
<keyword evidence="2" id="KW-0472">Membrane</keyword>
<evidence type="ECO:0008006" key="5">
    <source>
        <dbReference type="Google" id="ProtNLM"/>
    </source>
</evidence>
<reference evidence="3 4" key="1">
    <citation type="submission" date="2018-09" db="EMBL/GenBank/DDBJ databases">
        <title>Characterization of the phylogenetic diversity of five novel species belonging to the genus Bifidobacterium.</title>
        <authorList>
            <person name="Lugli G.A."/>
            <person name="Duranti S."/>
            <person name="Milani C."/>
        </authorList>
    </citation>
    <scope>NUCLEOTIDE SEQUENCE [LARGE SCALE GENOMIC DNA]</scope>
    <source>
        <strain evidence="3 4">2034B</strain>
    </source>
</reference>
<dbReference type="EMBL" id="QXGL01000001">
    <property type="protein sequence ID" value="RSX53979.1"/>
    <property type="molecule type" value="Genomic_DNA"/>
</dbReference>
<evidence type="ECO:0000256" key="1">
    <source>
        <dbReference type="SAM" id="MobiDB-lite"/>
    </source>
</evidence>
<keyword evidence="4" id="KW-1185">Reference proteome</keyword>
<sequence>MTHENVDQESDNSGVQDGDDGRADWKNTPIRASENADLSRTAKQGVDYDRRSDSKGDGSPIVGYMSHVEMTSSPLPSSKELAGYERVLPGAADRILGMAEDSLHSEIDYQKQLVEIYREDRRAENWVYKFTSAVFSLMPAAAFTSSVVFFALGMNPAALIGFAGSIALLLPQVIDAIKGRRTFKTDDSGKDKS</sequence>
<comment type="caution">
    <text evidence="3">The sequence shown here is derived from an EMBL/GenBank/DDBJ whole genome shotgun (WGS) entry which is preliminary data.</text>
</comment>
<gene>
    <name evidence="3" type="ORF">D2E25_0285</name>
</gene>